<dbReference type="RefSeq" id="WP_009280110.1">
    <property type="nucleotide sequence ID" value="NZ_CAIT01000004.1"/>
</dbReference>
<evidence type="ECO:0000256" key="3">
    <source>
        <dbReference type="ARBA" id="ARBA00023163"/>
    </source>
</evidence>
<dbReference type="InterPro" id="IPR000843">
    <property type="entry name" value="HTH_LacI"/>
</dbReference>
<dbReference type="CDD" id="cd06267">
    <property type="entry name" value="PBP1_LacI_sugar_binding-like"/>
    <property type="match status" value="1"/>
</dbReference>
<dbReference type="EMBL" id="CAIT01000004">
    <property type="protein sequence ID" value="CCH51524.1"/>
    <property type="molecule type" value="Genomic_DNA"/>
</dbReference>
<dbReference type="InterPro" id="IPR028082">
    <property type="entry name" value="Peripla_BP_I"/>
</dbReference>
<keyword evidence="1" id="KW-0805">Transcription regulation</keyword>
<dbReference type="STRING" id="1185876.BN8_00452"/>
<dbReference type="OrthoDB" id="833520at2"/>
<reference evidence="5 6" key="1">
    <citation type="journal article" date="2012" name="J. Bacteriol.">
        <title>Genome Sequence of the Filamentous Bacterium Fibrisoma limi BUZ 3T.</title>
        <authorList>
            <person name="Filippini M."/>
            <person name="Qi W."/>
            <person name="Jaenicke S."/>
            <person name="Goesmann A."/>
            <person name="Smits T.H."/>
            <person name="Bagheri H.C."/>
        </authorList>
    </citation>
    <scope>NUCLEOTIDE SEQUENCE [LARGE SCALE GENOMIC DNA]</scope>
    <source>
        <strain evidence="6">BUZ 3T</strain>
    </source>
</reference>
<dbReference type="Gene3D" id="3.40.50.2300">
    <property type="match status" value="2"/>
</dbReference>
<evidence type="ECO:0000259" key="4">
    <source>
        <dbReference type="PROSITE" id="PS50932"/>
    </source>
</evidence>
<dbReference type="CDD" id="cd01392">
    <property type="entry name" value="HTH_LacI"/>
    <property type="match status" value="1"/>
</dbReference>
<dbReference type="Pfam" id="PF13377">
    <property type="entry name" value="Peripla_BP_3"/>
    <property type="match status" value="1"/>
</dbReference>
<dbReference type="Gene3D" id="1.10.260.40">
    <property type="entry name" value="lambda repressor-like DNA-binding domains"/>
    <property type="match status" value="1"/>
</dbReference>
<evidence type="ECO:0000313" key="6">
    <source>
        <dbReference type="Proteomes" id="UP000009309"/>
    </source>
</evidence>
<gene>
    <name evidence="5" type="ORF">BN8_00452</name>
</gene>
<dbReference type="InterPro" id="IPR010982">
    <property type="entry name" value="Lambda_DNA-bd_dom_sf"/>
</dbReference>
<evidence type="ECO:0000313" key="5">
    <source>
        <dbReference type="EMBL" id="CCH51524.1"/>
    </source>
</evidence>
<dbReference type="InterPro" id="IPR046335">
    <property type="entry name" value="LacI/GalR-like_sensor"/>
</dbReference>
<dbReference type="SUPFAM" id="SSF53822">
    <property type="entry name" value="Periplasmic binding protein-like I"/>
    <property type="match status" value="1"/>
</dbReference>
<organism evidence="5 6">
    <name type="scientific">Fibrisoma limi BUZ 3</name>
    <dbReference type="NCBI Taxonomy" id="1185876"/>
    <lineage>
        <taxon>Bacteria</taxon>
        <taxon>Pseudomonadati</taxon>
        <taxon>Bacteroidota</taxon>
        <taxon>Cytophagia</taxon>
        <taxon>Cytophagales</taxon>
        <taxon>Spirosomataceae</taxon>
        <taxon>Fibrisoma</taxon>
    </lineage>
</organism>
<dbReference type="eggNOG" id="COG1609">
    <property type="taxonomic scope" value="Bacteria"/>
</dbReference>
<comment type="caution">
    <text evidence="5">The sequence shown here is derived from an EMBL/GenBank/DDBJ whole genome shotgun (WGS) entry which is preliminary data.</text>
</comment>
<dbReference type="GO" id="GO:0001216">
    <property type="term" value="F:DNA-binding transcription activator activity"/>
    <property type="evidence" value="ECO:0007669"/>
    <property type="project" value="InterPro"/>
</dbReference>
<evidence type="ECO:0000256" key="2">
    <source>
        <dbReference type="ARBA" id="ARBA00023125"/>
    </source>
</evidence>
<dbReference type="PANTHER" id="PTHR30146">
    <property type="entry name" value="LACI-RELATED TRANSCRIPTIONAL REPRESSOR"/>
    <property type="match status" value="1"/>
</dbReference>
<dbReference type="SUPFAM" id="SSF47413">
    <property type="entry name" value="lambda repressor-like DNA-binding domains"/>
    <property type="match status" value="1"/>
</dbReference>
<dbReference type="GO" id="GO:0016987">
    <property type="term" value="F:sigma factor activity"/>
    <property type="evidence" value="ECO:0007669"/>
    <property type="project" value="InterPro"/>
</dbReference>
<keyword evidence="2" id="KW-0238">DNA-binding</keyword>
<dbReference type="Pfam" id="PF00356">
    <property type="entry name" value="LacI"/>
    <property type="match status" value="1"/>
</dbReference>
<dbReference type="PROSITE" id="PS00717">
    <property type="entry name" value="SIGMA54_1"/>
    <property type="match status" value="1"/>
</dbReference>
<dbReference type="Proteomes" id="UP000009309">
    <property type="component" value="Unassembled WGS sequence"/>
</dbReference>
<protein>
    <submittedName>
        <fullName evidence="5">Transcriptional regulator, LacI family</fullName>
    </submittedName>
</protein>
<dbReference type="PANTHER" id="PTHR30146:SF109">
    <property type="entry name" value="HTH-TYPE TRANSCRIPTIONAL REGULATOR GALS"/>
    <property type="match status" value="1"/>
</dbReference>
<sequence>MKSAPVTIKDIAKALNISISTVSRALRGMPEIHPDTRSAVMRLAEEWDYQPNQLAKNLAKSRTKTIGVIVPNLSYYFFSAMLNSIEDAAIQAGYSVLVCQSNESYLRETMQIQNLLRSQVEGFILSLSRDTSNCAHVERLIQKNVPLVLFDRYADNMAASKVMVDNREAAFKATEHLIENGCRRIAFLAGPPQLVLSNQRLAGYRDALTKHGLYMGDQYVFHCDYTQENTLMQTLALMSLPQPPDGLLTVSDRIAYPAMYAMKQKGVRIPDDVAVVSFNNEPLSSLFSPSLTSISQPIQEMGMETVRLLLRQLEATDGPITPETTVMPTQLVVRESSLRMKSADFLNGVLSS</sequence>
<keyword evidence="3" id="KW-0804">Transcription</keyword>
<accession>I2GCA0</accession>
<dbReference type="PROSITE" id="PS50932">
    <property type="entry name" value="HTH_LACI_2"/>
    <property type="match status" value="1"/>
</dbReference>
<evidence type="ECO:0000256" key="1">
    <source>
        <dbReference type="ARBA" id="ARBA00023015"/>
    </source>
</evidence>
<proteinExistence type="predicted"/>
<dbReference type="SMART" id="SM00354">
    <property type="entry name" value="HTH_LACI"/>
    <property type="match status" value="1"/>
</dbReference>
<feature type="domain" description="HTH lacI-type" evidence="4">
    <location>
        <begin position="6"/>
        <end position="60"/>
    </location>
</feature>
<keyword evidence="6" id="KW-1185">Reference proteome</keyword>
<dbReference type="AlphaFoldDB" id="I2GCA0"/>
<dbReference type="GO" id="GO:0000976">
    <property type="term" value="F:transcription cis-regulatory region binding"/>
    <property type="evidence" value="ECO:0007669"/>
    <property type="project" value="TreeGrafter"/>
</dbReference>
<dbReference type="InterPro" id="IPR000394">
    <property type="entry name" value="RNA_pol_sigma_54"/>
</dbReference>
<name>I2GCA0_9BACT</name>